<evidence type="ECO:0000313" key="3">
    <source>
        <dbReference type="Proteomes" id="UP000007015"/>
    </source>
</evidence>
<dbReference type="HOGENOM" id="CLU_2692142_0_0_1"/>
<dbReference type="EMBL" id="CM000136">
    <property type="protein sequence ID" value="EEC67906.1"/>
    <property type="molecule type" value="Genomic_DNA"/>
</dbReference>
<gene>
    <name evidence="2" type="ORF">OsI_35591</name>
</gene>
<feature type="compositionally biased region" description="Gly residues" evidence="1">
    <location>
        <begin position="40"/>
        <end position="57"/>
    </location>
</feature>
<name>B8BJS0_ORYSI</name>
<dbReference type="Gramene" id="BGIOSGA035033-TA">
    <property type="protein sequence ID" value="BGIOSGA035033-PA"/>
    <property type="gene ID" value="BGIOSGA035033"/>
</dbReference>
<protein>
    <submittedName>
        <fullName evidence="2">Uncharacterized protein</fullName>
    </submittedName>
</protein>
<feature type="compositionally biased region" description="Basic and acidic residues" evidence="1">
    <location>
        <begin position="1"/>
        <end position="22"/>
    </location>
</feature>
<dbReference type="Proteomes" id="UP000007015">
    <property type="component" value="Chromosome 11"/>
</dbReference>
<feature type="region of interest" description="Disordered" evidence="1">
    <location>
        <begin position="1"/>
        <end position="74"/>
    </location>
</feature>
<evidence type="ECO:0000256" key="1">
    <source>
        <dbReference type="SAM" id="MobiDB-lite"/>
    </source>
</evidence>
<evidence type="ECO:0000313" key="2">
    <source>
        <dbReference type="EMBL" id="EEC67906.1"/>
    </source>
</evidence>
<organism evidence="2 3">
    <name type="scientific">Oryza sativa subsp. indica</name>
    <name type="common">Rice</name>
    <dbReference type="NCBI Taxonomy" id="39946"/>
    <lineage>
        <taxon>Eukaryota</taxon>
        <taxon>Viridiplantae</taxon>
        <taxon>Streptophyta</taxon>
        <taxon>Embryophyta</taxon>
        <taxon>Tracheophyta</taxon>
        <taxon>Spermatophyta</taxon>
        <taxon>Magnoliopsida</taxon>
        <taxon>Liliopsida</taxon>
        <taxon>Poales</taxon>
        <taxon>Poaceae</taxon>
        <taxon>BOP clade</taxon>
        <taxon>Oryzoideae</taxon>
        <taxon>Oryzeae</taxon>
        <taxon>Oryzinae</taxon>
        <taxon>Oryza</taxon>
        <taxon>Oryza sativa</taxon>
    </lineage>
</organism>
<dbReference type="AlphaFoldDB" id="B8BJS0"/>
<accession>B8BJS0</accession>
<proteinExistence type="predicted"/>
<keyword evidence="3" id="KW-1185">Reference proteome</keyword>
<reference evidence="2 3" key="1">
    <citation type="journal article" date="2005" name="PLoS Biol.">
        <title>The genomes of Oryza sativa: a history of duplications.</title>
        <authorList>
            <person name="Yu J."/>
            <person name="Wang J."/>
            <person name="Lin W."/>
            <person name="Li S."/>
            <person name="Li H."/>
            <person name="Zhou J."/>
            <person name="Ni P."/>
            <person name="Dong W."/>
            <person name="Hu S."/>
            <person name="Zeng C."/>
            <person name="Zhang J."/>
            <person name="Zhang Y."/>
            <person name="Li R."/>
            <person name="Xu Z."/>
            <person name="Li S."/>
            <person name="Li X."/>
            <person name="Zheng H."/>
            <person name="Cong L."/>
            <person name="Lin L."/>
            <person name="Yin J."/>
            <person name="Geng J."/>
            <person name="Li G."/>
            <person name="Shi J."/>
            <person name="Liu J."/>
            <person name="Lv H."/>
            <person name="Li J."/>
            <person name="Wang J."/>
            <person name="Deng Y."/>
            <person name="Ran L."/>
            <person name="Shi X."/>
            <person name="Wang X."/>
            <person name="Wu Q."/>
            <person name="Li C."/>
            <person name="Ren X."/>
            <person name="Wang J."/>
            <person name="Wang X."/>
            <person name="Li D."/>
            <person name="Liu D."/>
            <person name="Zhang X."/>
            <person name="Ji Z."/>
            <person name="Zhao W."/>
            <person name="Sun Y."/>
            <person name="Zhang Z."/>
            <person name="Bao J."/>
            <person name="Han Y."/>
            <person name="Dong L."/>
            <person name="Ji J."/>
            <person name="Chen P."/>
            <person name="Wu S."/>
            <person name="Liu J."/>
            <person name="Xiao Y."/>
            <person name="Bu D."/>
            <person name="Tan J."/>
            <person name="Yang L."/>
            <person name="Ye C."/>
            <person name="Zhang J."/>
            <person name="Xu J."/>
            <person name="Zhou Y."/>
            <person name="Yu Y."/>
            <person name="Zhang B."/>
            <person name="Zhuang S."/>
            <person name="Wei H."/>
            <person name="Liu B."/>
            <person name="Lei M."/>
            <person name="Yu H."/>
            <person name="Li Y."/>
            <person name="Xu H."/>
            <person name="Wei S."/>
            <person name="He X."/>
            <person name="Fang L."/>
            <person name="Zhang Z."/>
            <person name="Zhang Y."/>
            <person name="Huang X."/>
            <person name="Su Z."/>
            <person name="Tong W."/>
            <person name="Li J."/>
            <person name="Tong Z."/>
            <person name="Li S."/>
            <person name="Ye J."/>
            <person name="Wang L."/>
            <person name="Fang L."/>
            <person name="Lei T."/>
            <person name="Chen C."/>
            <person name="Chen H."/>
            <person name="Xu Z."/>
            <person name="Li H."/>
            <person name="Huang H."/>
            <person name="Zhang F."/>
            <person name="Xu H."/>
            <person name="Li N."/>
            <person name="Zhao C."/>
            <person name="Li S."/>
            <person name="Dong L."/>
            <person name="Huang Y."/>
            <person name="Li L."/>
            <person name="Xi Y."/>
            <person name="Qi Q."/>
            <person name="Li W."/>
            <person name="Zhang B."/>
            <person name="Hu W."/>
            <person name="Zhang Y."/>
            <person name="Tian X."/>
            <person name="Jiao Y."/>
            <person name="Liang X."/>
            <person name="Jin J."/>
            <person name="Gao L."/>
            <person name="Zheng W."/>
            <person name="Hao B."/>
            <person name="Liu S."/>
            <person name="Wang W."/>
            <person name="Yuan L."/>
            <person name="Cao M."/>
            <person name="McDermott J."/>
            <person name="Samudrala R."/>
            <person name="Wang J."/>
            <person name="Wong G.K."/>
            <person name="Yang H."/>
        </authorList>
    </citation>
    <scope>NUCLEOTIDE SEQUENCE [LARGE SCALE GENOMIC DNA]</scope>
    <source>
        <strain evidence="3">cv. 93-11</strain>
    </source>
</reference>
<sequence>MAATGERRRGGDWRERRRGEKRTCHRRRRQPDLEAWQRPVGGGTAAAGERGGVGGRGRAATAAADRIWRRGSGR</sequence>